<comment type="caution">
    <text evidence="18">Lacks conserved residue(s) required for the propagation of feature annotation.</text>
</comment>
<evidence type="ECO:0000256" key="5">
    <source>
        <dbReference type="ARBA" id="ARBA00022692"/>
    </source>
</evidence>
<evidence type="ECO:0000256" key="8">
    <source>
        <dbReference type="ARBA" id="ARBA00022777"/>
    </source>
</evidence>
<keyword evidence="11 20" id="KW-0472">Membrane</keyword>
<accession>A0A803KTM7</accession>
<keyword evidence="9 17" id="KW-0067">ATP-binding</keyword>
<keyword evidence="6 21" id="KW-0732">Signal</keyword>
<dbReference type="InterPro" id="IPR011009">
    <property type="entry name" value="Kinase-like_dom_sf"/>
</dbReference>
<keyword evidence="4 17" id="KW-0808">Transferase</keyword>
<organism evidence="26 27">
    <name type="scientific">Chenopodium quinoa</name>
    <name type="common">Quinoa</name>
    <dbReference type="NCBI Taxonomy" id="63459"/>
    <lineage>
        <taxon>Eukaryota</taxon>
        <taxon>Viridiplantae</taxon>
        <taxon>Streptophyta</taxon>
        <taxon>Embryophyta</taxon>
        <taxon>Tracheophyta</taxon>
        <taxon>Spermatophyta</taxon>
        <taxon>Magnoliopsida</taxon>
        <taxon>eudicotyledons</taxon>
        <taxon>Gunneridae</taxon>
        <taxon>Pentapetalae</taxon>
        <taxon>Caryophyllales</taxon>
        <taxon>Chenopodiaceae</taxon>
        <taxon>Chenopodioideae</taxon>
        <taxon>Atripliceae</taxon>
        <taxon>Chenopodium</taxon>
    </lineage>
</organism>
<dbReference type="PROSITE" id="PS00107">
    <property type="entry name" value="PROTEIN_KINASE_ATP"/>
    <property type="match status" value="1"/>
</dbReference>
<dbReference type="PROSITE" id="PS00108">
    <property type="entry name" value="PROTEIN_KINASE_ST"/>
    <property type="match status" value="1"/>
</dbReference>
<dbReference type="PROSITE" id="PS50927">
    <property type="entry name" value="BULB_LECTIN"/>
    <property type="match status" value="1"/>
</dbReference>
<keyword evidence="2 17" id="KW-0723">Serine/threonine-protein kinase</keyword>
<dbReference type="GO" id="GO:0016020">
    <property type="term" value="C:membrane"/>
    <property type="evidence" value="ECO:0007669"/>
    <property type="project" value="UniProtKB-SubCell"/>
</dbReference>
<evidence type="ECO:0000256" key="18">
    <source>
        <dbReference type="PROSITE-ProRule" id="PRU00076"/>
    </source>
</evidence>
<reference evidence="26" key="1">
    <citation type="journal article" date="2017" name="Nature">
        <title>The genome of Chenopodium quinoa.</title>
        <authorList>
            <person name="Jarvis D.E."/>
            <person name="Ho Y.S."/>
            <person name="Lightfoot D.J."/>
            <person name="Schmoeckel S.M."/>
            <person name="Li B."/>
            <person name="Borm T.J.A."/>
            <person name="Ohyanagi H."/>
            <person name="Mineta K."/>
            <person name="Michell C.T."/>
            <person name="Saber N."/>
            <person name="Kharbatia N.M."/>
            <person name="Rupper R.R."/>
            <person name="Sharp A.R."/>
            <person name="Dally N."/>
            <person name="Boughton B.A."/>
            <person name="Woo Y.H."/>
            <person name="Gao G."/>
            <person name="Schijlen E.G.W.M."/>
            <person name="Guo X."/>
            <person name="Momin A.A."/>
            <person name="Negrao S."/>
            <person name="Al-Babili S."/>
            <person name="Gehring C."/>
            <person name="Roessner U."/>
            <person name="Jung C."/>
            <person name="Murphy K."/>
            <person name="Arold S.T."/>
            <person name="Gojobori T."/>
            <person name="van der Linden C.G."/>
            <person name="van Loo E.N."/>
            <person name="Jellen E.N."/>
            <person name="Maughan P.J."/>
            <person name="Tester M."/>
        </authorList>
    </citation>
    <scope>NUCLEOTIDE SEQUENCE [LARGE SCALE GENOMIC DNA]</scope>
    <source>
        <strain evidence="26">cv. PI 614886</strain>
    </source>
</reference>
<comment type="catalytic activity">
    <reaction evidence="16 17">
        <text>L-seryl-[protein] + ATP = O-phospho-L-seryl-[protein] + ADP + H(+)</text>
        <dbReference type="Rhea" id="RHEA:17989"/>
        <dbReference type="Rhea" id="RHEA-COMP:9863"/>
        <dbReference type="Rhea" id="RHEA-COMP:11604"/>
        <dbReference type="ChEBI" id="CHEBI:15378"/>
        <dbReference type="ChEBI" id="CHEBI:29999"/>
        <dbReference type="ChEBI" id="CHEBI:30616"/>
        <dbReference type="ChEBI" id="CHEBI:83421"/>
        <dbReference type="ChEBI" id="CHEBI:456216"/>
        <dbReference type="EC" id="2.7.11.1"/>
    </reaction>
</comment>
<feature type="signal peptide" evidence="21">
    <location>
        <begin position="1"/>
        <end position="23"/>
    </location>
</feature>
<dbReference type="AlphaFoldDB" id="A0A803KTM7"/>
<dbReference type="CDD" id="cd01098">
    <property type="entry name" value="PAN_AP_plant"/>
    <property type="match status" value="1"/>
</dbReference>
<evidence type="ECO:0000256" key="21">
    <source>
        <dbReference type="SAM" id="SignalP"/>
    </source>
</evidence>
<dbReference type="SMART" id="SM00108">
    <property type="entry name" value="B_lectin"/>
    <property type="match status" value="1"/>
</dbReference>
<dbReference type="GO" id="GO:0005524">
    <property type="term" value="F:ATP binding"/>
    <property type="evidence" value="ECO:0007669"/>
    <property type="project" value="UniProtKB-UniRule"/>
</dbReference>
<dbReference type="EnsemblPlants" id="AUR62002385-RA">
    <property type="protein sequence ID" value="AUR62002385-RA:cds"/>
    <property type="gene ID" value="AUR62002385"/>
</dbReference>
<keyword evidence="27" id="KW-1185">Reference proteome</keyword>
<keyword evidence="12" id="KW-1015">Disulfide bond</keyword>
<dbReference type="InterPro" id="IPR003609">
    <property type="entry name" value="Pan_app"/>
</dbReference>
<dbReference type="CDD" id="cd00028">
    <property type="entry name" value="B_lectin"/>
    <property type="match status" value="1"/>
</dbReference>
<comment type="catalytic activity">
    <reaction evidence="15 17">
        <text>L-threonyl-[protein] + ATP = O-phospho-L-threonyl-[protein] + ADP + H(+)</text>
        <dbReference type="Rhea" id="RHEA:46608"/>
        <dbReference type="Rhea" id="RHEA-COMP:11060"/>
        <dbReference type="Rhea" id="RHEA-COMP:11605"/>
        <dbReference type="ChEBI" id="CHEBI:15378"/>
        <dbReference type="ChEBI" id="CHEBI:30013"/>
        <dbReference type="ChEBI" id="CHEBI:30616"/>
        <dbReference type="ChEBI" id="CHEBI:61977"/>
        <dbReference type="ChEBI" id="CHEBI:456216"/>
        <dbReference type="EC" id="2.7.11.1"/>
    </reaction>
</comment>
<dbReference type="PROSITE" id="PS50011">
    <property type="entry name" value="PROTEIN_KINASE_DOM"/>
    <property type="match status" value="1"/>
</dbReference>
<dbReference type="Gramene" id="AUR62002385-RA">
    <property type="protein sequence ID" value="AUR62002385-RA:cds"/>
    <property type="gene ID" value="AUR62002385"/>
</dbReference>
<feature type="binding site" evidence="19">
    <location>
        <position position="532"/>
    </location>
    <ligand>
        <name>ATP</name>
        <dbReference type="ChEBI" id="CHEBI:30616"/>
    </ligand>
</feature>
<evidence type="ECO:0000259" key="25">
    <source>
        <dbReference type="PROSITE" id="PS50948"/>
    </source>
</evidence>
<keyword evidence="5 20" id="KW-0812">Transmembrane</keyword>
<evidence type="ECO:0000256" key="4">
    <source>
        <dbReference type="ARBA" id="ARBA00022679"/>
    </source>
</evidence>
<name>A0A803KTM7_CHEQI</name>
<dbReference type="GO" id="GO:0048544">
    <property type="term" value="P:recognition of pollen"/>
    <property type="evidence" value="ECO:0007669"/>
    <property type="project" value="InterPro"/>
</dbReference>
<evidence type="ECO:0000256" key="14">
    <source>
        <dbReference type="ARBA" id="ARBA00023180"/>
    </source>
</evidence>
<sequence>MRNQTNLFLLLFVFSSFASVVFARNHLSRGSSLAVKDSDDGLLISPDRTFSCGFSSFGTNAYYFSIWFTNSKERTVVWVAKRDKPVNRRGSRLTLKKNGVLLLTDYDGSTAWETNTTSTTAETAELLNTGNLVLKDIGGNILWQSFDFPTDTLLPHQLFTKNKRLLSRIGPRMFGSGYFSFFFDNDNVLRMIYDGPEFSSIYWPNIAFDPFQNGRTTYNSSRIGMLDDMGTFSASDQLQFSSLDVGSGIKRRLTMDFDGNLRTYSLNESSGLWNITWQAVSKPCDIHGLCGRNGICEYTPEPKCSCPPSYEPTDVSDWSKGCRPKFHRSCSDSEFVEVSHLDYYGFDLNYTVPASYELCRQLCLEDCRCQAFSYRLTGEGMCFTKSSLFNGVRVVTFPGSIYLRLPRGSQTSEPAILNVSRLACGSKIVALPNTYDTTNQRFKWVYLYSFATVIGAIEVVLLVIGWWFLFRKHGLSASMEDGYRAISNQFRSFSYSELKKATVNFKEVLGKGGFGTVYKGVLGDDRVVAVKKLENVVQGEEEFWAEVSTIGKINHMNLARMWGFCSEKKHRLLVYEFVENGSLDRHLFSVRTVFDWKERFKVALGTAKGLAYLHHECLEWVIHCDVKPENILLDENFEPKISDFGLAKLCQRGGHGSSELTRIRGTKGYMAPEWAINLPITAKVDVYSYGVVILELVRGIRLSSLVIDDEHHGIEEIPEMVKFVRLAKRKIQNGEDSWVEDLVDPRLEGRFSRNQAAMMIEVGLSCVEDDRNKRPTMESVAQVLAECEDEMLMHDGIIEIIHGIEAAMMIEAGLSGAENDKNKRPTMESVMLALAECEDNILMHSPSPSELQSILTAFRISGRVFFPMSEYYPATVYASCSISVVLFMNKKKNLKSSVDGRDFTVIPYATQS</sequence>
<dbReference type="EC" id="2.7.11.1" evidence="17"/>
<dbReference type="CDD" id="cd14066">
    <property type="entry name" value="STKc_IRAK"/>
    <property type="match status" value="1"/>
</dbReference>
<dbReference type="InterPro" id="IPR017441">
    <property type="entry name" value="Protein_kinase_ATP_BS"/>
</dbReference>
<dbReference type="Gene3D" id="2.90.10.10">
    <property type="entry name" value="Bulb-type lectin domain"/>
    <property type="match status" value="1"/>
</dbReference>
<dbReference type="Gene3D" id="3.50.4.10">
    <property type="entry name" value="Hepatocyte Growth Factor"/>
    <property type="match status" value="1"/>
</dbReference>
<keyword evidence="10 20" id="KW-1133">Transmembrane helix</keyword>
<dbReference type="InterPro" id="IPR000719">
    <property type="entry name" value="Prot_kinase_dom"/>
</dbReference>
<dbReference type="SMART" id="SM00220">
    <property type="entry name" value="S_TKc"/>
    <property type="match status" value="1"/>
</dbReference>
<dbReference type="InterPro" id="IPR001480">
    <property type="entry name" value="Bulb-type_lectin_dom"/>
</dbReference>
<reference evidence="26" key="2">
    <citation type="submission" date="2021-03" db="UniProtKB">
        <authorList>
            <consortium name="EnsemblPlants"/>
        </authorList>
    </citation>
    <scope>IDENTIFICATION</scope>
</reference>
<dbReference type="InterPro" id="IPR008271">
    <property type="entry name" value="Ser/Thr_kinase_AS"/>
</dbReference>
<evidence type="ECO:0000256" key="13">
    <source>
        <dbReference type="ARBA" id="ARBA00023170"/>
    </source>
</evidence>
<dbReference type="InterPro" id="IPR036426">
    <property type="entry name" value="Bulb-type_lectin_dom_sf"/>
</dbReference>
<protein>
    <recommendedName>
        <fullName evidence="17">Receptor-like serine/threonine-protein kinase</fullName>
        <ecNumber evidence="17">2.7.11.1</ecNumber>
    </recommendedName>
</protein>
<dbReference type="SUPFAM" id="SSF56112">
    <property type="entry name" value="Protein kinase-like (PK-like)"/>
    <property type="match status" value="1"/>
</dbReference>
<evidence type="ECO:0000256" key="20">
    <source>
        <dbReference type="SAM" id="Phobius"/>
    </source>
</evidence>
<feature type="domain" description="Protein kinase" evidence="22">
    <location>
        <begin position="503"/>
        <end position="792"/>
    </location>
</feature>
<dbReference type="Pfam" id="PF00069">
    <property type="entry name" value="Pkinase"/>
    <property type="match status" value="1"/>
</dbReference>
<evidence type="ECO:0000259" key="23">
    <source>
        <dbReference type="PROSITE" id="PS50026"/>
    </source>
</evidence>
<dbReference type="OMA" id="CGFYPIG"/>
<evidence type="ECO:0000256" key="17">
    <source>
        <dbReference type="PIRNR" id="PIRNR000641"/>
    </source>
</evidence>
<evidence type="ECO:0000313" key="26">
    <source>
        <dbReference type="EnsemblPlants" id="AUR62002385-RA:cds"/>
    </source>
</evidence>
<evidence type="ECO:0000256" key="3">
    <source>
        <dbReference type="ARBA" id="ARBA00022536"/>
    </source>
</evidence>
<dbReference type="Gene3D" id="3.30.200.20">
    <property type="entry name" value="Phosphorylase Kinase, domain 1"/>
    <property type="match status" value="1"/>
</dbReference>
<dbReference type="PANTHER" id="PTHR47974:SF4">
    <property type="entry name" value="RECEPTOR-LIKE SERINE_THREONINE-PROTEIN KINASE"/>
    <property type="match status" value="1"/>
</dbReference>
<evidence type="ECO:0000259" key="24">
    <source>
        <dbReference type="PROSITE" id="PS50927"/>
    </source>
</evidence>
<evidence type="ECO:0000256" key="16">
    <source>
        <dbReference type="ARBA" id="ARBA00048679"/>
    </source>
</evidence>
<evidence type="ECO:0000259" key="22">
    <source>
        <dbReference type="PROSITE" id="PS50011"/>
    </source>
</evidence>
<evidence type="ECO:0000256" key="11">
    <source>
        <dbReference type="ARBA" id="ARBA00023136"/>
    </source>
</evidence>
<evidence type="ECO:0000256" key="2">
    <source>
        <dbReference type="ARBA" id="ARBA00022527"/>
    </source>
</evidence>
<evidence type="ECO:0000256" key="10">
    <source>
        <dbReference type="ARBA" id="ARBA00022989"/>
    </source>
</evidence>
<dbReference type="FunFam" id="1.10.510.10:FF:000302">
    <property type="entry name" value="Serine/threonine-protein kinase"/>
    <property type="match status" value="1"/>
</dbReference>
<feature type="transmembrane region" description="Helical" evidence="20">
    <location>
        <begin position="444"/>
        <end position="469"/>
    </location>
</feature>
<feature type="domain" description="Bulb-type lectin" evidence="24">
    <location>
        <begin position="18"/>
        <end position="147"/>
    </location>
</feature>
<keyword evidence="7 17" id="KW-0547">Nucleotide-binding</keyword>
<dbReference type="GO" id="GO:0004674">
    <property type="term" value="F:protein serine/threonine kinase activity"/>
    <property type="evidence" value="ECO:0007669"/>
    <property type="project" value="UniProtKB-KW"/>
</dbReference>
<dbReference type="InterPro" id="IPR024171">
    <property type="entry name" value="SRK-like_kinase"/>
</dbReference>
<dbReference type="Gene3D" id="1.10.510.10">
    <property type="entry name" value="Transferase(Phosphotransferase) domain 1"/>
    <property type="match status" value="1"/>
</dbReference>
<feature type="domain" description="Apple" evidence="25">
    <location>
        <begin position="330"/>
        <end position="407"/>
    </location>
</feature>
<dbReference type="InterPro" id="IPR000858">
    <property type="entry name" value="S_locus_glycoprot_dom"/>
</dbReference>
<dbReference type="PROSITE" id="PS50948">
    <property type="entry name" value="PAN"/>
    <property type="match status" value="1"/>
</dbReference>
<dbReference type="InterPro" id="IPR000742">
    <property type="entry name" value="EGF"/>
</dbReference>
<evidence type="ECO:0000256" key="1">
    <source>
        <dbReference type="ARBA" id="ARBA00004479"/>
    </source>
</evidence>
<dbReference type="PROSITE" id="PS50026">
    <property type="entry name" value="EGF_3"/>
    <property type="match status" value="1"/>
</dbReference>
<comment type="subcellular location">
    <subcellularLocation>
        <location evidence="1">Membrane</location>
        <topology evidence="1">Single-pass type I membrane protein</topology>
    </subcellularLocation>
</comment>
<feature type="domain" description="EGF-like" evidence="23">
    <location>
        <begin position="280"/>
        <end position="316"/>
    </location>
</feature>
<dbReference type="PANTHER" id="PTHR47974">
    <property type="entry name" value="OS07G0415500 PROTEIN"/>
    <property type="match status" value="1"/>
</dbReference>
<evidence type="ECO:0000256" key="7">
    <source>
        <dbReference type="ARBA" id="ARBA00022741"/>
    </source>
</evidence>
<evidence type="ECO:0000313" key="27">
    <source>
        <dbReference type="Proteomes" id="UP000596660"/>
    </source>
</evidence>
<evidence type="ECO:0000256" key="9">
    <source>
        <dbReference type="ARBA" id="ARBA00022840"/>
    </source>
</evidence>
<evidence type="ECO:0000256" key="12">
    <source>
        <dbReference type="ARBA" id="ARBA00023157"/>
    </source>
</evidence>
<keyword evidence="8 17" id="KW-0418">Kinase</keyword>
<keyword evidence="13" id="KW-0675">Receptor</keyword>
<feature type="chain" id="PRO_5030784233" description="Receptor-like serine/threonine-protein kinase" evidence="21">
    <location>
        <begin position="24"/>
        <end position="912"/>
    </location>
</feature>
<dbReference type="FunFam" id="2.90.10.10:FF:000007">
    <property type="entry name" value="Serine/threonine-protein kinase"/>
    <property type="match status" value="1"/>
</dbReference>
<dbReference type="SUPFAM" id="SSF51110">
    <property type="entry name" value="alpha-D-mannose-specific plant lectins"/>
    <property type="match status" value="1"/>
</dbReference>
<evidence type="ECO:0000256" key="15">
    <source>
        <dbReference type="ARBA" id="ARBA00047899"/>
    </source>
</evidence>
<evidence type="ECO:0000256" key="6">
    <source>
        <dbReference type="ARBA" id="ARBA00022729"/>
    </source>
</evidence>
<evidence type="ECO:0000256" key="19">
    <source>
        <dbReference type="PROSITE-ProRule" id="PRU10141"/>
    </source>
</evidence>
<dbReference type="Pfam" id="PF08276">
    <property type="entry name" value="PAN_2"/>
    <property type="match status" value="1"/>
</dbReference>
<dbReference type="Pfam" id="PF01453">
    <property type="entry name" value="B_lectin"/>
    <property type="match status" value="1"/>
</dbReference>
<keyword evidence="14" id="KW-0325">Glycoprotein</keyword>
<keyword evidence="3 18" id="KW-0245">EGF-like domain</keyword>
<dbReference type="Pfam" id="PF00954">
    <property type="entry name" value="S_locus_glycop"/>
    <property type="match status" value="1"/>
</dbReference>
<comment type="similarity">
    <text evidence="17">Belongs to the protein kinase superfamily. Ser/Thr protein kinase family.</text>
</comment>
<proteinExistence type="inferred from homology"/>
<dbReference type="FunFam" id="3.30.200.20:FF:000059">
    <property type="entry name" value="S-receptor-like serine/threonine-protein kinase"/>
    <property type="match status" value="1"/>
</dbReference>
<dbReference type="Proteomes" id="UP000596660">
    <property type="component" value="Unplaced"/>
</dbReference>
<dbReference type="PIRSF" id="PIRSF000641">
    <property type="entry name" value="SRK"/>
    <property type="match status" value="1"/>
</dbReference>